<dbReference type="CDD" id="cd01189">
    <property type="entry name" value="INT_ICEBs1_C_like"/>
    <property type="match status" value="1"/>
</dbReference>
<name>A0AB39VA25_9FUSO</name>
<dbReference type="InterPro" id="IPR011010">
    <property type="entry name" value="DNA_brk_join_enz"/>
</dbReference>
<dbReference type="KEGG" id="lmes:AB8B23_00270"/>
<dbReference type="PANTHER" id="PTHR30349:SF64">
    <property type="entry name" value="PROPHAGE INTEGRASE INTD-RELATED"/>
    <property type="match status" value="1"/>
</dbReference>
<dbReference type="PANTHER" id="PTHR30349">
    <property type="entry name" value="PHAGE INTEGRASE-RELATED"/>
    <property type="match status" value="1"/>
</dbReference>
<dbReference type="Pfam" id="PF14659">
    <property type="entry name" value="Phage_int_SAM_3"/>
    <property type="match status" value="1"/>
</dbReference>
<dbReference type="InterPro" id="IPR004107">
    <property type="entry name" value="Integrase_SAM-like_N"/>
</dbReference>
<dbReference type="InterPro" id="IPR002104">
    <property type="entry name" value="Integrase_catalytic"/>
</dbReference>
<dbReference type="EMBL" id="CP165646">
    <property type="protein sequence ID" value="XDU64661.1"/>
    <property type="molecule type" value="Genomic_DNA"/>
</dbReference>
<organism evidence="8">
    <name type="scientific">Leptotrichia mesophila</name>
    <dbReference type="NCBI Taxonomy" id="3239303"/>
    <lineage>
        <taxon>Bacteria</taxon>
        <taxon>Fusobacteriati</taxon>
        <taxon>Fusobacteriota</taxon>
        <taxon>Fusobacteriia</taxon>
        <taxon>Fusobacteriales</taxon>
        <taxon>Leptotrichiaceae</taxon>
        <taxon>Leptotrichia</taxon>
    </lineage>
</organism>
<gene>
    <name evidence="8" type="ORF">AB8B23_00270</name>
</gene>
<keyword evidence="2" id="KW-0229">DNA integration</keyword>
<dbReference type="InterPro" id="IPR044068">
    <property type="entry name" value="CB"/>
</dbReference>
<dbReference type="PROSITE" id="PS51900">
    <property type="entry name" value="CB"/>
    <property type="match status" value="1"/>
</dbReference>
<evidence type="ECO:0000259" key="7">
    <source>
        <dbReference type="PROSITE" id="PS51900"/>
    </source>
</evidence>
<dbReference type="RefSeq" id="WP_369712961.1">
    <property type="nucleotide sequence ID" value="NZ_CP165646.1"/>
</dbReference>
<sequence>MKIKSGLIKKEMTMARCMDIWIENEHNYIKESTYALYLTIIEKHLKVYFKNRKISTISSKDFQSFILDKLNNGKLNGNGGLSRKTVKDMVTILNAVLNFAKKRKIIKKAEFEYKIPKEKKSEKMEVFDSEERIKIFEYVKNNMNCRTVGILLCLCTGLRIGEICALRWKEIDMARGIISINHTIQRIYSSTTQKSKVIISEPKTQSSKRKIPIARELLLVLEKFKSEDKYYVISGTEKYIEPRTYRKFFKKMLEFLEIRKLKFHSLRHTFATQAIELGIDYKTVSEILGHSAVSITLNLYVPPELDHKKKCMNIIFNNMTQKYTEN</sequence>
<evidence type="ECO:0000256" key="4">
    <source>
        <dbReference type="ARBA" id="ARBA00023172"/>
    </source>
</evidence>
<feature type="domain" description="Core-binding (CB)" evidence="7">
    <location>
        <begin position="16"/>
        <end position="101"/>
    </location>
</feature>
<evidence type="ECO:0000313" key="8">
    <source>
        <dbReference type="EMBL" id="XDU64661.1"/>
    </source>
</evidence>
<dbReference type="Gene3D" id="1.10.150.130">
    <property type="match status" value="1"/>
</dbReference>
<dbReference type="Pfam" id="PF00589">
    <property type="entry name" value="Phage_integrase"/>
    <property type="match status" value="1"/>
</dbReference>
<keyword evidence="3 5" id="KW-0238">DNA-binding</keyword>
<evidence type="ECO:0000256" key="3">
    <source>
        <dbReference type="ARBA" id="ARBA00023125"/>
    </source>
</evidence>
<evidence type="ECO:0000256" key="1">
    <source>
        <dbReference type="ARBA" id="ARBA00008857"/>
    </source>
</evidence>
<dbReference type="AlphaFoldDB" id="A0AB39VA25"/>
<keyword evidence="4" id="KW-0233">DNA recombination</keyword>
<evidence type="ECO:0000259" key="6">
    <source>
        <dbReference type="PROSITE" id="PS51898"/>
    </source>
</evidence>
<evidence type="ECO:0000256" key="2">
    <source>
        <dbReference type="ARBA" id="ARBA00022908"/>
    </source>
</evidence>
<comment type="similarity">
    <text evidence="1">Belongs to the 'phage' integrase family.</text>
</comment>
<dbReference type="GO" id="GO:0006310">
    <property type="term" value="P:DNA recombination"/>
    <property type="evidence" value="ECO:0007669"/>
    <property type="project" value="UniProtKB-KW"/>
</dbReference>
<dbReference type="InterPro" id="IPR013762">
    <property type="entry name" value="Integrase-like_cat_sf"/>
</dbReference>
<feature type="domain" description="Tyr recombinase" evidence="6">
    <location>
        <begin position="122"/>
        <end position="313"/>
    </location>
</feature>
<protein>
    <submittedName>
        <fullName evidence="8">Tyrosine-type recombinase/integrase</fullName>
    </submittedName>
</protein>
<accession>A0AB39VA25</accession>
<dbReference type="PROSITE" id="PS51898">
    <property type="entry name" value="TYR_RECOMBINASE"/>
    <property type="match status" value="1"/>
</dbReference>
<dbReference type="InterPro" id="IPR050090">
    <property type="entry name" value="Tyrosine_recombinase_XerCD"/>
</dbReference>
<dbReference type="InterPro" id="IPR010998">
    <property type="entry name" value="Integrase_recombinase_N"/>
</dbReference>
<dbReference type="SUPFAM" id="SSF56349">
    <property type="entry name" value="DNA breaking-rejoining enzymes"/>
    <property type="match status" value="1"/>
</dbReference>
<proteinExistence type="inferred from homology"/>
<evidence type="ECO:0000256" key="5">
    <source>
        <dbReference type="PROSITE-ProRule" id="PRU01248"/>
    </source>
</evidence>
<dbReference type="GO" id="GO:0015074">
    <property type="term" value="P:DNA integration"/>
    <property type="evidence" value="ECO:0007669"/>
    <property type="project" value="UniProtKB-KW"/>
</dbReference>
<dbReference type="Gene3D" id="1.10.443.10">
    <property type="entry name" value="Intergrase catalytic core"/>
    <property type="match status" value="1"/>
</dbReference>
<reference evidence="8" key="1">
    <citation type="submission" date="2024-07" db="EMBL/GenBank/DDBJ databases">
        <authorList>
            <person name="Li X.-J."/>
            <person name="Wang X."/>
        </authorList>
    </citation>
    <scope>NUCLEOTIDE SEQUENCE</scope>
    <source>
        <strain evidence="8">HSP-342</strain>
    </source>
</reference>
<dbReference type="GO" id="GO:0003677">
    <property type="term" value="F:DNA binding"/>
    <property type="evidence" value="ECO:0007669"/>
    <property type="project" value="UniProtKB-UniRule"/>
</dbReference>